<feature type="transmembrane region" description="Helical" evidence="9">
    <location>
        <begin position="256"/>
        <end position="277"/>
    </location>
</feature>
<reference evidence="11" key="1">
    <citation type="journal article" date="2019" name="bioRxiv">
        <title>The Genome of the Zebra Mussel, Dreissena polymorpha: A Resource for Invasive Species Research.</title>
        <authorList>
            <person name="McCartney M.A."/>
            <person name="Auch B."/>
            <person name="Kono T."/>
            <person name="Mallez S."/>
            <person name="Zhang Y."/>
            <person name="Obille A."/>
            <person name="Becker A."/>
            <person name="Abrahante J.E."/>
            <person name="Garbe J."/>
            <person name="Badalamenti J.P."/>
            <person name="Herman A."/>
            <person name="Mangelson H."/>
            <person name="Liachko I."/>
            <person name="Sullivan S."/>
            <person name="Sone E.D."/>
            <person name="Koren S."/>
            <person name="Silverstein K.A.T."/>
            <person name="Beckman K.B."/>
            <person name="Gohl D.M."/>
        </authorList>
    </citation>
    <scope>NUCLEOTIDE SEQUENCE</scope>
    <source>
        <strain evidence="11">Duluth1</strain>
        <tissue evidence="11">Whole animal</tissue>
    </source>
</reference>
<dbReference type="EMBL" id="JAIWYP010000003">
    <property type="protein sequence ID" value="KAH3848486.1"/>
    <property type="molecule type" value="Genomic_DNA"/>
</dbReference>
<dbReference type="Gene3D" id="1.20.1070.10">
    <property type="entry name" value="Rhodopsin 7-helix transmembrane proteins"/>
    <property type="match status" value="1"/>
</dbReference>
<dbReference type="Pfam" id="PF00001">
    <property type="entry name" value="7tm_1"/>
    <property type="match status" value="1"/>
</dbReference>
<dbReference type="GO" id="GO:0004930">
    <property type="term" value="F:G protein-coupled receptor activity"/>
    <property type="evidence" value="ECO:0007669"/>
    <property type="project" value="UniProtKB-KW"/>
</dbReference>
<evidence type="ECO:0000256" key="1">
    <source>
        <dbReference type="ARBA" id="ARBA00004141"/>
    </source>
</evidence>
<evidence type="ECO:0000256" key="2">
    <source>
        <dbReference type="ARBA" id="ARBA00022692"/>
    </source>
</evidence>
<feature type="domain" description="G-protein coupled receptors family 1 profile" evidence="10">
    <location>
        <begin position="37"/>
        <end position="317"/>
    </location>
</feature>
<dbReference type="PANTHER" id="PTHR24243">
    <property type="entry name" value="G-PROTEIN COUPLED RECEPTOR"/>
    <property type="match status" value="1"/>
</dbReference>
<evidence type="ECO:0000256" key="9">
    <source>
        <dbReference type="SAM" id="Phobius"/>
    </source>
</evidence>
<evidence type="ECO:0000313" key="12">
    <source>
        <dbReference type="Proteomes" id="UP000828390"/>
    </source>
</evidence>
<evidence type="ECO:0000256" key="5">
    <source>
        <dbReference type="ARBA" id="ARBA00023136"/>
    </source>
</evidence>
<feature type="transmembrane region" description="Helical" evidence="9">
    <location>
        <begin position="297"/>
        <end position="319"/>
    </location>
</feature>
<dbReference type="CDD" id="cd14978">
    <property type="entry name" value="7tmA_FMRFamide_R-like"/>
    <property type="match status" value="1"/>
</dbReference>
<proteinExistence type="predicted"/>
<feature type="transmembrane region" description="Helical" evidence="9">
    <location>
        <begin position="20"/>
        <end position="44"/>
    </location>
</feature>
<dbReference type="InterPro" id="IPR000276">
    <property type="entry name" value="GPCR_Rhodpsn"/>
</dbReference>
<evidence type="ECO:0000256" key="6">
    <source>
        <dbReference type="ARBA" id="ARBA00023170"/>
    </source>
</evidence>
<organism evidence="11 12">
    <name type="scientific">Dreissena polymorpha</name>
    <name type="common">Zebra mussel</name>
    <name type="synonym">Mytilus polymorpha</name>
    <dbReference type="NCBI Taxonomy" id="45954"/>
    <lineage>
        <taxon>Eukaryota</taxon>
        <taxon>Metazoa</taxon>
        <taxon>Spiralia</taxon>
        <taxon>Lophotrochozoa</taxon>
        <taxon>Mollusca</taxon>
        <taxon>Bivalvia</taxon>
        <taxon>Autobranchia</taxon>
        <taxon>Heteroconchia</taxon>
        <taxon>Euheterodonta</taxon>
        <taxon>Imparidentia</taxon>
        <taxon>Neoheterodontei</taxon>
        <taxon>Myida</taxon>
        <taxon>Dreissenoidea</taxon>
        <taxon>Dreissenidae</taxon>
        <taxon>Dreissena</taxon>
    </lineage>
</organism>
<evidence type="ECO:0000256" key="4">
    <source>
        <dbReference type="ARBA" id="ARBA00023040"/>
    </source>
</evidence>
<reference evidence="11" key="2">
    <citation type="submission" date="2020-11" db="EMBL/GenBank/DDBJ databases">
        <authorList>
            <person name="McCartney M.A."/>
            <person name="Auch B."/>
            <person name="Kono T."/>
            <person name="Mallez S."/>
            <person name="Becker A."/>
            <person name="Gohl D.M."/>
            <person name="Silverstein K.A.T."/>
            <person name="Koren S."/>
            <person name="Bechman K.B."/>
            <person name="Herman A."/>
            <person name="Abrahante J.E."/>
            <person name="Garbe J."/>
        </authorList>
    </citation>
    <scope>NUCLEOTIDE SEQUENCE</scope>
    <source>
        <strain evidence="11">Duluth1</strain>
        <tissue evidence="11">Whole animal</tissue>
    </source>
</reference>
<feature type="transmembrane region" description="Helical" evidence="9">
    <location>
        <begin position="192"/>
        <end position="218"/>
    </location>
</feature>
<dbReference type="PROSITE" id="PS50262">
    <property type="entry name" value="G_PROTEIN_RECEP_F1_2"/>
    <property type="match status" value="1"/>
</dbReference>
<evidence type="ECO:0000313" key="11">
    <source>
        <dbReference type="EMBL" id="KAH3848486.1"/>
    </source>
</evidence>
<keyword evidence="2 9" id="KW-0812">Transmembrane</keyword>
<dbReference type="GO" id="GO:0005886">
    <property type="term" value="C:plasma membrane"/>
    <property type="evidence" value="ECO:0007669"/>
    <property type="project" value="TreeGrafter"/>
</dbReference>
<dbReference type="InterPro" id="IPR017452">
    <property type="entry name" value="GPCR_Rhodpsn_7TM"/>
</dbReference>
<keyword evidence="4" id="KW-0297">G-protein coupled receptor</keyword>
<dbReference type="PANTHER" id="PTHR24243:SF230">
    <property type="entry name" value="G-PROTEIN COUPLED RECEPTORS FAMILY 1 PROFILE DOMAIN-CONTAINING PROTEIN"/>
    <property type="match status" value="1"/>
</dbReference>
<feature type="transmembrane region" description="Helical" evidence="9">
    <location>
        <begin position="56"/>
        <end position="74"/>
    </location>
</feature>
<evidence type="ECO:0000259" key="10">
    <source>
        <dbReference type="PROSITE" id="PS50262"/>
    </source>
</evidence>
<evidence type="ECO:0000256" key="7">
    <source>
        <dbReference type="ARBA" id="ARBA00023224"/>
    </source>
</evidence>
<gene>
    <name evidence="11" type="ORF">DPMN_090853</name>
</gene>
<dbReference type="Proteomes" id="UP000828390">
    <property type="component" value="Unassembled WGS sequence"/>
</dbReference>
<dbReference type="PRINTS" id="PR00237">
    <property type="entry name" value="GPCRRHODOPSN"/>
</dbReference>
<accession>A0A9D4L0Z6</accession>
<keyword evidence="6" id="KW-0675">Receptor</keyword>
<name>A0A9D4L0Z6_DREPO</name>
<sequence length="430" mass="49317">MCNQTDIDYYKQLGLYRASVLIWKIVPPILILLGTIWNSLFILILTRRSIRVSTTVLFLTVLACSDLLVLYSGLLRQWLIYLFNTDVRNISEAGCKINMWMVYSSLDFSAWTLIIVTFDRVVSAWLPYRVRTVCTKKTAVAVLLAVGVFILAINAHMLYGMVYHIENDTNINPIEDKCSTSDQSYTYFFRNVWPWIDMCVFCIIPFVVIVIGNVLILFKVLNSHKKANVTVAPTNSHRARDQQQAIRNAKQSSMTAMLFTLNIVFLVTTLPVSIYLIGRYAYWTKGADDATKAKLDFWWAVVNMLMYTNNSLNFLLYCLSGTKFRSEFIRLITRKKVSPMSDFNLAQNNYLRTDFNNQSHTPTASPSYSPNLQNSTAISRRNNDVRQYQNTSPNHLHPKTVLKQANHKVGSRTTTTDIEHLSSDVEVLYL</sequence>
<comment type="caution">
    <text evidence="11">The sequence shown here is derived from an EMBL/GenBank/DDBJ whole genome shotgun (WGS) entry which is preliminary data.</text>
</comment>
<comment type="subcellular location">
    <subcellularLocation>
        <location evidence="1">Membrane</location>
        <topology evidence="1">Multi-pass membrane protein</topology>
    </subcellularLocation>
</comment>
<keyword evidence="5 9" id="KW-0472">Membrane</keyword>
<keyword evidence="7" id="KW-0807">Transducer</keyword>
<dbReference type="AlphaFoldDB" id="A0A9D4L0Z6"/>
<dbReference type="SUPFAM" id="SSF81321">
    <property type="entry name" value="Family A G protein-coupled receptor-like"/>
    <property type="match status" value="1"/>
</dbReference>
<protein>
    <recommendedName>
        <fullName evidence="10">G-protein coupled receptors family 1 profile domain-containing protein</fullName>
    </recommendedName>
</protein>
<feature type="region of interest" description="Disordered" evidence="8">
    <location>
        <begin position="356"/>
        <end position="375"/>
    </location>
</feature>
<evidence type="ECO:0000256" key="3">
    <source>
        <dbReference type="ARBA" id="ARBA00022989"/>
    </source>
</evidence>
<keyword evidence="12" id="KW-1185">Reference proteome</keyword>
<feature type="transmembrane region" description="Helical" evidence="9">
    <location>
        <begin position="140"/>
        <end position="159"/>
    </location>
</feature>
<evidence type="ECO:0000256" key="8">
    <source>
        <dbReference type="SAM" id="MobiDB-lite"/>
    </source>
</evidence>
<keyword evidence="3 9" id="KW-1133">Transmembrane helix</keyword>